<reference evidence="2" key="1">
    <citation type="submission" date="2025-08" db="UniProtKB">
        <authorList>
            <consortium name="RefSeq"/>
        </authorList>
    </citation>
    <scope>IDENTIFICATION</scope>
</reference>
<dbReference type="RefSeq" id="XP_045151658.1">
    <property type="nucleotide sequence ID" value="XM_045295723.1"/>
</dbReference>
<proteinExistence type="predicted"/>
<gene>
    <name evidence="2" type="primary">SLC17A3</name>
</gene>
<organism evidence="1 2">
    <name type="scientific">Echinops telfairi</name>
    <name type="common">Lesser hedgehog tenrec</name>
    <dbReference type="NCBI Taxonomy" id="9371"/>
    <lineage>
        <taxon>Eukaryota</taxon>
        <taxon>Metazoa</taxon>
        <taxon>Chordata</taxon>
        <taxon>Craniata</taxon>
        <taxon>Vertebrata</taxon>
        <taxon>Euteleostomi</taxon>
        <taxon>Mammalia</taxon>
        <taxon>Eutheria</taxon>
        <taxon>Afrotheria</taxon>
        <taxon>Tenrecidae</taxon>
        <taxon>Tenrecinae</taxon>
        <taxon>Echinops</taxon>
    </lineage>
</organism>
<sequence>MEHREEMSKVRKGESEMDPRAKLSPTEGEPAPSQDVQLDEQLIRRKVQSLCSVRYGIAFSVHICNFILMAQNVIMNITMVAMVNSTDHQAQVNVSTEGLPAHALGGPNQAPKSLPAEVPVYDWDPQTQGIIFASVNYGTLLTLTASGYLAGKVGTKKVVAVALFGSSLFTLCTPLAADLGLVYLIVIRIAQGVCQGAGLGGQFALWEKWSPPHERSRLCSIALSGFALGPSIVILLSGFICLVLGWPFAFYIFGAIGCICFLLWIGLVFDDPISHPWISISEKEYIISSLAQEVTSSRQPLPIKAMISSLPLWSMIFCCFGHQWLVIVLVIYTPTYISSVFNINIRDNGILSALPFLFAWVCSILAGLLADFLLTKNFRIVTVRKMATLVGNLPPSAFIVALPYLSSSYITTITLLILACGLSTFSQSGIHINALDIAPRHSSFLMGASRGFAHIAAILAPTVSGFLLNQDPEFAWRNVFLLLFAINTLCLIFYLLFGKADVQDWAKEKKLTRL</sequence>
<evidence type="ECO:0000313" key="2">
    <source>
        <dbReference type="RefSeq" id="XP_045151658.1"/>
    </source>
</evidence>
<dbReference type="Proteomes" id="UP000694863">
    <property type="component" value="Unplaced"/>
</dbReference>
<keyword evidence="1" id="KW-1185">Reference proteome</keyword>
<protein>
    <submittedName>
        <fullName evidence="2">Sodium-dependent phosphate transport protein 4 isoform X1</fullName>
    </submittedName>
</protein>
<evidence type="ECO:0000313" key="1">
    <source>
        <dbReference type="Proteomes" id="UP000694863"/>
    </source>
</evidence>
<accession>A0AC55DIT6</accession>
<name>A0AC55DIT6_ECHTE</name>